<protein>
    <submittedName>
        <fullName evidence="1">2103_t:CDS:1</fullName>
    </submittedName>
</protein>
<proteinExistence type="predicted"/>
<gene>
    <name evidence="1" type="ORF">CPELLU_LOCUS18471</name>
</gene>
<dbReference type="EMBL" id="CAJVQA010037049">
    <property type="protein sequence ID" value="CAG8809353.1"/>
    <property type="molecule type" value="Genomic_DNA"/>
</dbReference>
<accession>A0A9N9K5G4</accession>
<name>A0A9N9K5G4_9GLOM</name>
<keyword evidence="2" id="KW-1185">Reference proteome</keyword>
<evidence type="ECO:0000313" key="1">
    <source>
        <dbReference type="EMBL" id="CAG8809353.1"/>
    </source>
</evidence>
<dbReference type="AlphaFoldDB" id="A0A9N9K5G4"/>
<reference evidence="1" key="1">
    <citation type="submission" date="2021-06" db="EMBL/GenBank/DDBJ databases">
        <authorList>
            <person name="Kallberg Y."/>
            <person name="Tangrot J."/>
            <person name="Rosling A."/>
        </authorList>
    </citation>
    <scope>NUCLEOTIDE SEQUENCE</scope>
    <source>
        <strain evidence="1">FL966</strain>
    </source>
</reference>
<comment type="caution">
    <text evidence="1">The sequence shown here is derived from an EMBL/GenBank/DDBJ whole genome shotgun (WGS) entry which is preliminary data.</text>
</comment>
<evidence type="ECO:0000313" key="2">
    <source>
        <dbReference type="Proteomes" id="UP000789759"/>
    </source>
</evidence>
<feature type="non-terminal residue" evidence="1">
    <location>
        <position position="46"/>
    </location>
</feature>
<organism evidence="1 2">
    <name type="scientific">Cetraspora pellucida</name>
    <dbReference type="NCBI Taxonomy" id="1433469"/>
    <lineage>
        <taxon>Eukaryota</taxon>
        <taxon>Fungi</taxon>
        <taxon>Fungi incertae sedis</taxon>
        <taxon>Mucoromycota</taxon>
        <taxon>Glomeromycotina</taxon>
        <taxon>Glomeromycetes</taxon>
        <taxon>Diversisporales</taxon>
        <taxon>Gigasporaceae</taxon>
        <taxon>Cetraspora</taxon>
    </lineage>
</organism>
<sequence>MKLINLFIPLLPTGSIFNNNGQPKQVVEAQVIRCPCDGSRRNAVGQ</sequence>
<dbReference type="Proteomes" id="UP000789759">
    <property type="component" value="Unassembled WGS sequence"/>
</dbReference>